<accession>A0ABV0G714</accession>
<keyword evidence="4" id="KW-1185">Reference proteome</keyword>
<sequence>MISAQGLVACALSLCLLVVPGLGSAQSDEPLWAQAPEEQLSEGLIDQALDSQRSPVQLRKPWYALRLRGQALEISSVARTRLSKHALEMSITFAPSEPASAPSVSTPYFLHALDLPPDAFMAVRASTFDGTASDARLKALHGRHANTLATPALLTAQWKQALVDARRPQAVERWDVFTDVQRRTDGQLLAGSMRLLARKLGEPDVIELLPAAHGMVFQRQELLWLGWLPGDTRPSFVLKRTWLTGEEEFVVGLNQKLAKQTTDPDHPYRAFSSGVSETESHPLKPAGQKRAYPSELSNPALVAFDASEWSRQREAALKTPLVPRRLLEQTVAFEGSPVKVWAEYLPRLQRSEGNRSEASSATEQFWGGDVAIKVNFRGKTSVLMEAGYLEDPMQIRIGLAQDGEVAIHMDYVPHYNNSFTRWWVWDEASARFRRWLDYQSQGC</sequence>
<name>A0ABV0G714_9BURK</name>
<feature type="region of interest" description="Disordered" evidence="1">
    <location>
        <begin position="260"/>
        <end position="291"/>
    </location>
</feature>
<evidence type="ECO:0000313" key="4">
    <source>
        <dbReference type="Proteomes" id="UP001495147"/>
    </source>
</evidence>
<evidence type="ECO:0000313" key="3">
    <source>
        <dbReference type="EMBL" id="MEO3693520.1"/>
    </source>
</evidence>
<protein>
    <submittedName>
        <fullName evidence="3">Uncharacterized protein</fullName>
    </submittedName>
</protein>
<reference evidence="3 4" key="1">
    <citation type="submission" date="2024-05" db="EMBL/GenBank/DDBJ databases">
        <title>Roseateles sp. DJS-2-20 16S ribosomal RNA gene Genome sequencing and assembly.</title>
        <authorList>
            <person name="Woo H."/>
        </authorList>
    </citation>
    <scope>NUCLEOTIDE SEQUENCE [LARGE SCALE GENOMIC DNA]</scope>
    <source>
        <strain evidence="3 4">DJS-2-20</strain>
    </source>
</reference>
<feature type="signal peptide" evidence="2">
    <location>
        <begin position="1"/>
        <end position="25"/>
    </location>
</feature>
<feature type="chain" id="PRO_5045177653" evidence="2">
    <location>
        <begin position="26"/>
        <end position="443"/>
    </location>
</feature>
<dbReference type="RefSeq" id="WP_347706332.1">
    <property type="nucleotide sequence ID" value="NZ_JBDPZD010000007.1"/>
</dbReference>
<proteinExistence type="predicted"/>
<organism evidence="3 4">
    <name type="scientific">Roseateles paludis</name>
    <dbReference type="NCBI Taxonomy" id="3145238"/>
    <lineage>
        <taxon>Bacteria</taxon>
        <taxon>Pseudomonadati</taxon>
        <taxon>Pseudomonadota</taxon>
        <taxon>Betaproteobacteria</taxon>
        <taxon>Burkholderiales</taxon>
        <taxon>Sphaerotilaceae</taxon>
        <taxon>Roseateles</taxon>
    </lineage>
</organism>
<gene>
    <name evidence="3" type="ORF">ABDJ85_18755</name>
</gene>
<evidence type="ECO:0000256" key="2">
    <source>
        <dbReference type="SAM" id="SignalP"/>
    </source>
</evidence>
<evidence type="ECO:0000256" key="1">
    <source>
        <dbReference type="SAM" id="MobiDB-lite"/>
    </source>
</evidence>
<dbReference type="Proteomes" id="UP001495147">
    <property type="component" value="Unassembled WGS sequence"/>
</dbReference>
<keyword evidence="2" id="KW-0732">Signal</keyword>
<comment type="caution">
    <text evidence="3">The sequence shown here is derived from an EMBL/GenBank/DDBJ whole genome shotgun (WGS) entry which is preliminary data.</text>
</comment>
<dbReference type="EMBL" id="JBDPZD010000007">
    <property type="protein sequence ID" value="MEO3693520.1"/>
    <property type="molecule type" value="Genomic_DNA"/>
</dbReference>